<accession>A0AA46X3C1</accession>
<evidence type="ECO:0000313" key="3">
    <source>
        <dbReference type="Proteomes" id="UP001162740"/>
    </source>
</evidence>
<gene>
    <name evidence="2" type="ORF">KUM34_029525</name>
</gene>
<protein>
    <submittedName>
        <fullName evidence="2">Uncharacterized protein</fullName>
    </submittedName>
</protein>
<reference evidence="2 3" key="1">
    <citation type="journal article" date="2021" name="Front. Microbiol.">
        <title>Bacterial Transformation of Aromatic Monomers in Softwood Black Liquor.</title>
        <authorList>
            <person name="Navas L.E."/>
            <person name="Dexter G."/>
            <person name="Liu J."/>
            <person name="Levy-Booth D."/>
            <person name="Cho M."/>
            <person name="Jang S.K."/>
            <person name="Mansfield S.D."/>
            <person name="Renneckar S."/>
            <person name="Mohn W.W."/>
            <person name="Eltis L.D."/>
        </authorList>
    </citation>
    <scope>NUCLEOTIDE SEQUENCE [LARGE SCALE GENOMIC DNA]</scope>
    <source>
        <strain evidence="2 3">GD02</strain>
    </source>
</reference>
<dbReference type="EMBL" id="CP083976">
    <property type="protein sequence ID" value="UZF48512.1"/>
    <property type="molecule type" value="Genomic_DNA"/>
</dbReference>
<keyword evidence="1" id="KW-1133">Transmembrane helix</keyword>
<keyword evidence="1" id="KW-0472">Membrane</keyword>
<feature type="transmembrane region" description="Helical" evidence="1">
    <location>
        <begin position="52"/>
        <end position="72"/>
    </location>
</feature>
<proteinExistence type="predicted"/>
<dbReference type="AlphaFoldDB" id="A0AA46X3C1"/>
<sequence>MICAALVGAWLASLYDVLRVGVLDNVLANRLGYIGEITSASIDPAPHGITRIGLIIMFLIGLIGGLITYAAAAVSRRSVSDPEAIAYALGTASFGVASGFVWLSTGWPTVEHSPENGFAAFIGYGNIWVPLFMVGISALCLFVWWIHPETDEDETPRGSSSPQVEESS</sequence>
<keyword evidence="1" id="KW-0812">Transmembrane</keyword>
<feature type="transmembrane region" description="Helical" evidence="1">
    <location>
        <begin position="84"/>
        <end position="107"/>
    </location>
</feature>
<evidence type="ECO:0000256" key="1">
    <source>
        <dbReference type="SAM" id="Phobius"/>
    </source>
</evidence>
<name>A0AA46X3C1_RHORH</name>
<geneLocation type="plasmid" evidence="2 3">
    <name>pGD02.2.2</name>
</geneLocation>
<organism evidence="2 3">
    <name type="scientific">Rhodococcus rhodochrous</name>
    <dbReference type="NCBI Taxonomy" id="1829"/>
    <lineage>
        <taxon>Bacteria</taxon>
        <taxon>Bacillati</taxon>
        <taxon>Actinomycetota</taxon>
        <taxon>Actinomycetes</taxon>
        <taxon>Mycobacteriales</taxon>
        <taxon>Nocardiaceae</taxon>
        <taxon>Rhodococcus</taxon>
    </lineage>
</organism>
<dbReference type="RefSeq" id="WP_229582538.1">
    <property type="nucleotide sequence ID" value="NZ_CP083976.1"/>
</dbReference>
<keyword evidence="2" id="KW-0614">Plasmid</keyword>
<feature type="transmembrane region" description="Helical" evidence="1">
    <location>
        <begin position="127"/>
        <end position="147"/>
    </location>
</feature>
<dbReference type="Proteomes" id="UP001162740">
    <property type="component" value="Plasmid pGD02.2.2"/>
</dbReference>
<evidence type="ECO:0000313" key="2">
    <source>
        <dbReference type="EMBL" id="UZF48512.1"/>
    </source>
</evidence>